<accession>A0A0J1GXG2</accession>
<proteinExistence type="predicted"/>
<dbReference type="EMBL" id="LDOT01000023">
    <property type="protein sequence ID" value="KLV04139.1"/>
    <property type="molecule type" value="Genomic_DNA"/>
</dbReference>
<protein>
    <submittedName>
        <fullName evidence="2">D-fructose-6-phosphate amidotransferase</fullName>
    </submittedName>
</protein>
<dbReference type="GO" id="GO:0016740">
    <property type="term" value="F:transferase activity"/>
    <property type="evidence" value="ECO:0007669"/>
    <property type="project" value="UniProtKB-KW"/>
</dbReference>
<evidence type="ECO:0000313" key="3">
    <source>
        <dbReference type="Proteomes" id="UP000036097"/>
    </source>
</evidence>
<dbReference type="Proteomes" id="UP000036097">
    <property type="component" value="Unassembled WGS sequence"/>
</dbReference>
<keyword evidence="1" id="KW-0472">Membrane</keyword>
<feature type="transmembrane region" description="Helical" evidence="1">
    <location>
        <begin position="47"/>
        <end position="66"/>
    </location>
</feature>
<keyword evidence="2" id="KW-0808">Transferase</keyword>
<evidence type="ECO:0000256" key="1">
    <source>
        <dbReference type="SAM" id="Phobius"/>
    </source>
</evidence>
<keyword evidence="3" id="KW-1185">Reference proteome</keyword>
<feature type="transmembrane region" description="Helical" evidence="1">
    <location>
        <begin position="12"/>
        <end position="35"/>
    </location>
</feature>
<dbReference type="OrthoDB" id="5828728at2"/>
<keyword evidence="1" id="KW-0812">Transmembrane</keyword>
<comment type="caution">
    <text evidence="2">The sequence shown here is derived from an EMBL/GenBank/DDBJ whole genome shotgun (WGS) entry which is preliminary data.</text>
</comment>
<dbReference type="AlphaFoldDB" id="A0A0J1GXG2"/>
<name>A0A0J1GXG2_9GAMM</name>
<evidence type="ECO:0000313" key="2">
    <source>
        <dbReference type="EMBL" id="KLV04139.1"/>
    </source>
</evidence>
<dbReference type="PATRIC" id="fig|1195763.3.peg.3440"/>
<keyword evidence="1" id="KW-1133">Transmembrane helix</keyword>
<sequence length="93" mass="10455">MNASKLYVRDILGLGLVISSIMVMLGVIFSILGLFNYLSNEVSYATTYFQTAIPLLCCVMPSILLAKVINKPQWVHDIQTYQLEAAKRFSQTH</sequence>
<dbReference type="STRING" id="1195763.ABT56_16155"/>
<organism evidence="2 3">
    <name type="scientific">Photobacterium aquae</name>
    <dbReference type="NCBI Taxonomy" id="1195763"/>
    <lineage>
        <taxon>Bacteria</taxon>
        <taxon>Pseudomonadati</taxon>
        <taxon>Pseudomonadota</taxon>
        <taxon>Gammaproteobacteria</taxon>
        <taxon>Vibrionales</taxon>
        <taxon>Vibrionaceae</taxon>
        <taxon>Photobacterium</taxon>
    </lineage>
</organism>
<reference evidence="2 3" key="1">
    <citation type="submission" date="2015-05" db="EMBL/GenBank/DDBJ databases">
        <title>Photobacterium galathea sp. nov.</title>
        <authorList>
            <person name="Machado H."/>
            <person name="Gram L."/>
        </authorList>
    </citation>
    <scope>NUCLEOTIDE SEQUENCE [LARGE SCALE GENOMIC DNA]</scope>
    <source>
        <strain evidence="2 3">CGMCC 1.12159</strain>
    </source>
</reference>
<gene>
    <name evidence="2" type="ORF">ABT56_16155</name>
</gene>
<dbReference type="RefSeq" id="WP_047879909.1">
    <property type="nucleotide sequence ID" value="NZ_LDOT01000023.1"/>
</dbReference>